<dbReference type="PROSITE" id="PS51257">
    <property type="entry name" value="PROKAR_LIPOPROTEIN"/>
    <property type="match status" value="1"/>
</dbReference>
<sequence>MGMIRMSTWKALVLAVVLAGSCVLGTAGQASAYGSAASWKTSFDNLLALGDTPAYDYGYTDSDDDAYLAQNGNYTLAALRIMYEMTGQTSYLQKLSAYVDNMFSHLGDVDGDGFLGWGSTYYNPTYEEYLLHRGAMVYEFAKFIQLVRADSSIASATNPQGITYGAQANAMEALINSDLIPAFDNSWSNQYNVYLDNLHAGFSLPYNQYLAMASAQLEMAKINLDTHKRYLTQADGMTAKWHYWLTLNGTGYHWNYWDRLTPADNHTLHLEDSLHTTIDFTHAITDYTRGGKFNTAAMTRLANTIYNNMWNGSTTSPKLSYYVNGSGSYTEQFTLQIGDMERWKPGIWTLFEKEMSLRSLSTFSSRYLNDIAILYRLHPDHGTPGSFSLSSPGNGATGRNLDLAFSWKPSVNAADYTLQVSTVSNFATLTAEVPKIIGMSAMLTGSVLSPNTTYYWRVIARNGAGTTTTSGTNSFTTGSNKTYTLTFAHRDNRTGGLAGYHYKQLLIDGTVVWEKDVTADAANTWLTESIDMTSYLVGKSSVDVKLRLYEKKAVSNYTVDVLWDSVSITNTEIMNSGFESAPDWYYAESNPNFLGGISSIAHSGTKALSMSLPVNTSTVIGDNSSVSQKISVIR</sequence>
<organism evidence="2 3">
    <name type="scientific">Paenibacillus eucommiae</name>
    <dbReference type="NCBI Taxonomy" id="1355755"/>
    <lineage>
        <taxon>Bacteria</taxon>
        <taxon>Bacillati</taxon>
        <taxon>Bacillota</taxon>
        <taxon>Bacilli</taxon>
        <taxon>Bacillales</taxon>
        <taxon>Paenibacillaceae</taxon>
        <taxon>Paenibacillus</taxon>
    </lineage>
</organism>
<proteinExistence type="predicted"/>
<dbReference type="Proteomes" id="UP001519287">
    <property type="component" value="Unassembled WGS sequence"/>
</dbReference>
<dbReference type="SUPFAM" id="SSF49265">
    <property type="entry name" value="Fibronectin type III"/>
    <property type="match status" value="1"/>
</dbReference>
<feature type="signal peptide" evidence="1">
    <location>
        <begin position="1"/>
        <end position="32"/>
    </location>
</feature>
<dbReference type="Gene3D" id="2.60.40.10">
    <property type="entry name" value="Immunoglobulins"/>
    <property type="match status" value="1"/>
</dbReference>
<keyword evidence="1" id="KW-0732">Signal</keyword>
<dbReference type="InterPro" id="IPR013783">
    <property type="entry name" value="Ig-like_fold"/>
</dbReference>
<protein>
    <recommendedName>
        <fullName evidence="4">Fibronectin type-III domain-containing protein</fullName>
    </recommendedName>
</protein>
<name>A0ABS4ITI4_9BACL</name>
<feature type="chain" id="PRO_5046778228" description="Fibronectin type-III domain-containing protein" evidence="1">
    <location>
        <begin position="33"/>
        <end position="634"/>
    </location>
</feature>
<evidence type="ECO:0000313" key="3">
    <source>
        <dbReference type="Proteomes" id="UP001519287"/>
    </source>
</evidence>
<comment type="caution">
    <text evidence="2">The sequence shown here is derived from an EMBL/GenBank/DDBJ whole genome shotgun (WGS) entry which is preliminary data.</text>
</comment>
<evidence type="ECO:0000256" key="1">
    <source>
        <dbReference type="SAM" id="SignalP"/>
    </source>
</evidence>
<evidence type="ECO:0000313" key="2">
    <source>
        <dbReference type="EMBL" id="MBP1990430.1"/>
    </source>
</evidence>
<dbReference type="RefSeq" id="WP_209971211.1">
    <property type="nucleotide sequence ID" value="NZ_JAGGLB010000005.1"/>
</dbReference>
<accession>A0ABS4ITI4</accession>
<dbReference type="InterPro" id="IPR036116">
    <property type="entry name" value="FN3_sf"/>
</dbReference>
<gene>
    <name evidence="2" type="ORF">J2Z66_002036</name>
</gene>
<reference evidence="2 3" key="1">
    <citation type="submission" date="2021-03" db="EMBL/GenBank/DDBJ databases">
        <title>Genomic Encyclopedia of Type Strains, Phase IV (KMG-IV): sequencing the most valuable type-strain genomes for metagenomic binning, comparative biology and taxonomic classification.</title>
        <authorList>
            <person name="Goeker M."/>
        </authorList>
    </citation>
    <scope>NUCLEOTIDE SEQUENCE [LARGE SCALE GENOMIC DNA]</scope>
    <source>
        <strain evidence="2 3">DSM 26048</strain>
    </source>
</reference>
<keyword evidence="3" id="KW-1185">Reference proteome</keyword>
<dbReference type="EMBL" id="JAGGLB010000005">
    <property type="protein sequence ID" value="MBP1990430.1"/>
    <property type="molecule type" value="Genomic_DNA"/>
</dbReference>
<evidence type="ECO:0008006" key="4">
    <source>
        <dbReference type="Google" id="ProtNLM"/>
    </source>
</evidence>